<dbReference type="GO" id="GO:0005762">
    <property type="term" value="C:mitochondrial large ribosomal subunit"/>
    <property type="evidence" value="ECO:0007669"/>
    <property type="project" value="InterPro"/>
</dbReference>
<evidence type="ECO:0000313" key="9">
    <source>
        <dbReference type="Proteomes" id="UP000326759"/>
    </source>
</evidence>
<keyword evidence="6" id="KW-0687">Ribonucleoprotein</keyword>
<evidence type="ECO:0000256" key="4">
    <source>
        <dbReference type="ARBA" id="ARBA00022980"/>
    </source>
</evidence>
<dbReference type="OrthoDB" id="408933at2759"/>
<dbReference type="EMBL" id="SEYY01001722">
    <property type="protein sequence ID" value="KAB7505142.1"/>
    <property type="molecule type" value="Genomic_DNA"/>
</dbReference>
<organism evidence="8 9">
    <name type="scientific">Armadillidium nasatum</name>
    <dbReference type="NCBI Taxonomy" id="96803"/>
    <lineage>
        <taxon>Eukaryota</taxon>
        <taxon>Metazoa</taxon>
        <taxon>Ecdysozoa</taxon>
        <taxon>Arthropoda</taxon>
        <taxon>Crustacea</taxon>
        <taxon>Multicrustacea</taxon>
        <taxon>Malacostraca</taxon>
        <taxon>Eumalacostraca</taxon>
        <taxon>Peracarida</taxon>
        <taxon>Isopoda</taxon>
        <taxon>Oniscidea</taxon>
        <taxon>Crinocheta</taxon>
        <taxon>Armadillidiidae</taxon>
        <taxon>Armadillidium</taxon>
    </lineage>
</organism>
<accession>A0A5N5TF21</accession>
<evidence type="ECO:0000256" key="2">
    <source>
        <dbReference type="ARBA" id="ARBA00010152"/>
    </source>
</evidence>
<proteinExistence type="inferred from homology"/>
<dbReference type="Pfam" id="PF09809">
    <property type="entry name" value="MRP-L27"/>
    <property type="match status" value="1"/>
</dbReference>
<name>A0A5N5TF21_9CRUS</name>
<dbReference type="PANTHER" id="PTHR21338">
    <property type="entry name" value="MITOCHONDRIAL RIBOSOMAL PROTEIN L41"/>
    <property type="match status" value="1"/>
</dbReference>
<evidence type="ECO:0000256" key="6">
    <source>
        <dbReference type="ARBA" id="ARBA00023274"/>
    </source>
</evidence>
<dbReference type="GO" id="GO:0003735">
    <property type="term" value="F:structural constituent of ribosome"/>
    <property type="evidence" value="ECO:0007669"/>
    <property type="project" value="InterPro"/>
</dbReference>
<dbReference type="InterPro" id="IPR019189">
    <property type="entry name" value="Ribosomal_mL41"/>
</dbReference>
<evidence type="ECO:0000256" key="1">
    <source>
        <dbReference type="ARBA" id="ARBA00004173"/>
    </source>
</evidence>
<dbReference type="Proteomes" id="UP000326759">
    <property type="component" value="Unassembled WGS sequence"/>
</dbReference>
<protein>
    <submittedName>
        <fullName evidence="8">39S ribosomal protein L41, mitochondrial</fullName>
    </submittedName>
</protein>
<evidence type="ECO:0000256" key="7">
    <source>
        <dbReference type="SAM" id="MobiDB-lite"/>
    </source>
</evidence>
<comment type="similarity">
    <text evidence="2">Belongs to the mitochondrion-specific ribosomal protein mL41 family.</text>
</comment>
<reference evidence="8 9" key="1">
    <citation type="journal article" date="2019" name="PLoS Biol.">
        <title>Sex chromosomes control vertical transmission of feminizing Wolbachia symbionts in an isopod.</title>
        <authorList>
            <person name="Becking T."/>
            <person name="Chebbi M.A."/>
            <person name="Giraud I."/>
            <person name="Moumen B."/>
            <person name="Laverre T."/>
            <person name="Caubet Y."/>
            <person name="Peccoud J."/>
            <person name="Gilbert C."/>
            <person name="Cordaux R."/>
        </authorList>
    </citation>
    <scope>NUCLEOTIDE SEQUENCE [LARGE SCALE GENOMIC DNA]</scope>
    <source>
        <strain evidence="8">ANa2</strain>
        <tissue evidence="8">Whole body excluding digestive tract and cuticle</tissue>
    </source>
</reference>
<comment type="subcellular location">
    <subcellularLocation>
        <location evidence="1">Mitochondrion</location>
    </subcellularLocation>
</comment>
<gene>
    <name evidence="8" type="primary">mRpL41</name>
    <name evidence="8" type="ORF">Anas_09499</name>
</gene>
<evidence type="ECO:0000313" key="8">
    <source>
        <dbReference type="EMBL" id="KAB7505142.1"/>
    </source>
</evidence>
<keyword evidence="4 8" id="KW-0689">Ribosomal protein</keyword>
<comment type="caution">
    <text evidence="8">The sequence shown here is derived from an EMBL/GenBank/DDBJ whole genome shotgun (WGS) entry which is preliminary data.</text>
</comment>
<dbReference type="GO" id="GO:0006412">
    <property type="term" value="P:translation"/>
    <property type="evidence" value="ECO:0007669"/>
    <property type="project" value="TreeGrafter"/>
</dbReference>
<evidence type="ECO:0000256" key="5">
    <source>
        <dbReference type="ARBA" id="ARBA00023128"/>
    </source>
</evidence>
<dbReference type="PANTHER" id="PTHR21338:SF0">
    <property type="entry name" value="LARGE RIBOSOMAL SUBUNIT PROTEIN ML41"/>
    <property type="match status" value="1"/>
</dbReference>
<keyword evidence="5" id="KW-0496">Mitochondrion</keyword>
<keyword evidence="9" id="KW-1185">Reference proteome</keyword>
<dbReference type="AlphaFoldDB" id="A0A5N5TF21"/>
<feature type="compositionally biased region" description="Basic and acidic residues" evidence="7">
    <location>
        <begin position="296"/>
        <end position="306"/>
    </location>
</feature>
<feature type="region of interest" description="Disordered" evidence="7">
    <location>
        <begin position="296"/>
        <end position="316"/>
    </location>
</feature>
<sequence length="330" mass="37487">MLNVISVKISSADILFNLCKSLSLYGIESEMASGLCNLNRIQGICTTVVLNGKRNFRKFNMYELRGSKHWRAIHRKKLPKELKLVYRTHQIHFIKPICKGQVEVRSYSSSSEFRKESTSLLQGNTISLTSLKGYCIAAYDEHWYLACILEVKHDSNEVNLSFLHPHGPAPSFVFPSPQDVLIIDVSDILISVSPVTKTGRTYTLTKTFSNASRYVPICSIFPDRGDRPVGFEDEKGRVKVIPEMIPDIIVPNLENFPLKPYVSYRVPDVTQSEFTPQDLFYAIYSKKIAEDYKKGLLDEDGNPKEPSEEEELTEEEARLLALKTGSDIFH</sequence>
<keyword evidence="3" id="KW-0809">Transit peptide</keyword>
<evidence type="ECO:0000256" key="3">
    <source>
        <dbReference type="ARBA" id="ARBA00022946"/>
    </source>
</evidence>